<gene>
    <name evidence="2" type="ORF">BCR42DRAFT_420583</name>
</gene>
<sequence>MIPRIPPALLVMLGSASLYGVKYLLDKTERKALTGSPEQAEQAKRHLRYVKNSGRLAAGSLAVYAGYYAYRSIQERPTPSSVTKEEADFHDNQYSNRDNTYKKNVSSIEEKRRLDEEARLKKLQQEYIK</sequence>
<evidence type="ECO:0000313" key="3">
    <source>
        <dbReference type="Proteomes" id="UP000193560"/>
    </source>
</evidence>
<protein>
    <submittedName>
        <fullName evidence="2">Uncharacterized protein</fullName>
    </submittedName>
</protein>
<keyword evidence="3" id="KW-1185">Reference proteome</keyword>
<dbReference type="OrthoDB" id="2280248at2759"/>
<feature type="region of interest" description="Disordered" evidence="1">
    <location>
        <begin position="76"/>
        <end position="109"/>
    </location>
</feature>
<organism evidence="2 3">
    <name type="scientific">Absidia repens</name>
    <dbReference type="NCBI Taxonomy" id="90262"/>
    <lineage>
        <taxon>Eukaryota</taxon>
        <taxon>Fungi</taxon>
        <taxon>Fungi incertae sedis</taxon>
        <taxon>Mucoromycota</taxon>
        <taxon>Mucoromycotina</taxon>
        <taxon>Mucoromycetes</taxon>
        <taxon>Mucorales</taxon>
        <taxon>Cunninghamellaceae</taxon>
        <taxon>Absidia</taxon>
    </lineage>
</organism>
<name>A0A1X2IA54_9FUNG</name>
<accession>A0A1X2IA54</accession>
<comment type="caution">
    <text evidence="2">The sequence shown here is derived from an EMBL/GenBank/DDBJ whole genome shotgun (WGS) entry which is preliminary data.</text>
</comment>
<dbReference type="AlphaFoldDB" id="A0A1X2IA54"/>
<reference evidence="2 3" key="1">
    <citation type="submission" date="2016-07" db="EMBL/GenBank/DDBJ databases">
        <title>Pervasive Adenine N6-methylation of Active Genes in Fungi.</title>
        <authorList>
            <consortium name="DOE Joint Genome Institute"/>
            <person name="Mondo S.J."/>
            <person name="Dannebaum R.O."/>
            <person name="Kuo R.C."/>
            <person name="Labutti K."/>
            <person name="Haridas S."/>
            <person name="Kuo A."/>
            <person name="Salamov A."/>
            <person name="Ahrendt S.R."/>
            <person name="Lipzen A."/>
            <person name="Sullivan W."/>
            <person name="Andreopoulos W.B."/>
            <person name="Clum A."/>
            <person name="Lindquist E."/>
            <person name="Daum C."/>
            <person name="Ramamoorthy G.K."/>
            <person name="Gryganskyi A."/>
            <person name="Culley D."/>
            <person name="Magnuson J.K."/>
            <person name="James T.Y."/>
            <person name="O'Malley M.A."/>
            <person name="Stajich J.E."/>
            <person name="Spatafora J.W."/>
            <person name="Visel A."/>
            <person name="Grigoriev I.V."/>
        </authorList>
    </citation>
    <scope>NUCLEOTIDE SEQUENCE [LARGE SCALE GENOMIC DNA]</scope>
    <source>
        <strain evidence="2 3">NRRL 1336</strain>
    </source>
</reference>
<proteinExistence type="predicted"/>
<evidence type="ECO:0000256" key="1">
    <source>
        <dbReference type="SAM" id="MobiDB-lite"/>
    </source>
</evidence>
<evidence type="ECO:0000313" key="2">
    <source>
        <dbReference type="EMBL" id="ORZ12424.1"/>
    </source>
</evidence>
<dbReference type="EMBL" id="MCGE01000019">
    <property type="protein sequence ID" value="ORZ12424.1"/>
    <property type="molecule type" value="Genomic_DNA"/>
</dbReference>
<feature type="compositionally biased region" description="Polar residues" evidence="1">
    <location>
        <begin position="92"/>
        <end position="107"/>
    </location>
</feature>
<dbReference type="Proteomes" id="UP000193560">
    <property type="component" value="Unassembled WGS sequence"/>
</dbReference>